<proteinExistence type="predicted"/>
<feature type="compositionally biased region" description="Basic and acidic residues" evidence="1">
    <location>
        <begin position="814"/>
        <end position="824"/>
    </location>
</feature>
<feature type="region of interest" description="Disordered" evidence="1">
    <location>
        <begin position="277"/>
        <end position="298"/>
    </location>
</feature>
<feature type="compositionally biased region" description="Basic and acidic residues" evidence="1">
    <location>
        <begin position="283"/>
        <end position="293"/>
    </location>
</feature>
<organism evidence="2 3">
    <name type="scientific">Dioscorea cayennensis subsp. rotundata</name>
    <name type="common">White Guinea yam</name>
    <name type="synonym">Dioscorea rotundata</name>
    <dbReference type="NCBI Taxonomy" id="55577"/>
    <lineage>
        <taxon>Eukaryota</taxon>
        <taxon>Viridiplantae</taxon>
        <taxon>Streptophyta</taxon>
        <taxon>Embryophyta</taxon>
        <taxon>Tracheophyta</taxon>
        <taxon>Spermatophyta</taxon>
        <taxon>Magnoliopsida</taxon>
        <taxon>Liliopsida</taxon>
        <taxon>Dioscoreales</taxon>
        <taxon>Dioscoreaceae</taxon>
        <taxon>Dioscorea</taxon>
    </lineage>
</organism>
<evidence type="ECO:0000256" key="1">
    <source>
        <dbReference type="SAM" id="MobiDB-lite"/>
    </source>
</evidence>
<dbReference type="Proteomes" id="UP001515500">
    <property type="component" value="Chromosome 24"/>
</dbReference>
<feature type="compositionally biased region" description="Basic residues" evidence="1">
    <location>
        <begin position="734"/>
        <end position="746"/>
    </location>
</feature>
<accession>A0AB40AQ02</accession>
<dbReference type="RefSeq" id="XP_039116889.1">
    <property type="nucleotide sequence ID" value="XM_039260955.1"/>
</dbReference>
<dbReference type="GeneID" id="120252795"/>
<protein>
    <submittedName>
        <fullName evidence="3">LOW QUALITY PROTEIN: uncharacterized protein LOC120252795</fullName>
    </submittedName>
</protein>
<gene>
    <name evidence="3" type="primary">LOC120252795</name>
</gene>
<dbReference type="PANTHER" id="PTHR33167:SF4">
    <property type="entry name" value="TRANSCRIPTION FACTOR, PUTATIVE (DUF863)-RELATED"/>
    <property type="match status" value="1"/>
</dbReference>
<reference evidence="3" key="1">
    <citation type="submission" date="2025-08" db="UniProtKB">
        <authorList>
            <consortium name="RefSeq"/>
        </authorList>
    </citation>
    <scope>IDENTIFICATION</scope>
</reference>
<name>A0AB40AQ02_DIOCR</name>
<evidence type="ECO:0000313" key="2">
    <source>
        <dbReference type="Proteomes" id="UP001515500"/>
    </source>
</evidence>
<feature type="region of interest" description="Disordered" evidence="1">
    <location>
        <begin position="384"/>
        <end position="406"/>
    </location>
</feature>
<sequence>MGAKYQCKSYLPGYNPMRGQDDDRNVSWSLFCDGKARNGHAYNEVMLKTVLGYSEYDKEMLKRTMLEHEAIFRKQVYELHRLYRTQKNLMDELKRKELYRFCLPKDLLYTSQTSSFLSQAPPGENENKLSASHLSFGNVPLNFLNENQSSVQSCRSTVEKEVRKDDEVSKSKSNQFPRKMLDLELPADVYIDNETGFAATRQPGNDLKLTLGTGENSGCRENSQKLDSRLKNCDLADLNEPAKECSDRAIGSASTFIFSTGTGCEVIRENKLPLQTETAARSHQRDKDAECSSKELPLLGKDSGRSHYRLNSSVLPLYNEKAPIVSEAVELKLNRTNGSHSPLDSSWRKPSNKISHIPIAVQALPCFNKPSTVNLQFNHNSSNHTSFISDKPNQNSNHSSSAFGASEGHRSSKYFKSLHCIDVKSAKALNLNQACTNDIVDGFATKQDTSMKNEESSGGIPWLRKKPICERNAAQSYTQLLANCAITSSGFEGKPNNGKGLFTSSQQELQQTLEMDEASNSLSGKTILGFTFAETFKQSDIQTRFLTDNVKCNEGAGIRFERTSGSKSSRNQIDLNSLGSPRKIMLNIDLEAPVTCQADDESAEIDYTFKADCLNKTENLHEQCIREAAESIFAISQDTFNNADKLTCHKTLVTESDALSWFADVVLSSDMEKELKGEDYLGSESLDDDGLDLFESMTLKLEEMKVEELQCHSQGQDDQEEERKGSVALLLLTKPRRGSTRKRRQKRDFQKDILPGLATLSRHEVIEDMKTIEGLARSAGGPWSQASPTKRKAQTRGRGRPRSLPAVEPVSEPKNAKPVDDDKSIVGWGRTTRRCRRPRCPPGSVGAPLV</sequence>
<feature type="compositionally biased region" description="Basic residues" evidence="1">
    <location>
        <begin position="789"/>
        <end position="801"/>
    </location>
</feature>
<dbReference type="AlphaFoldDB" id="A0AB40AQ02"/>
<feature type="region of interest" description="Disordered" evidence="1">
    <location>
        <begin position="711"/>
        <end position="749"/>
    </location>
</feature>
<dbReference type="InterPro" id="IPR008581">
    <property type="entry name" value="DUF863_pln"/>
</dbReference>
<dbReference type="Pfam" id="PF05904">
    <property type="entry name" value="DUF863"/>
    <property type="match status" value="3"/>
</dbReference>
<feature type="compositionally biased region" description="Polar residues" evidence="1">
    <location>
        <begin position="384"/>
        <end position="403"/>
    </location>
</feature>
<evidence type="ECO:0000313" key="3">
    <source>
        <dbReference type="RefSeq" id="XP_039116889.1"/>
    </source>
</evidence>
<dbReference type="PANTHER" id="PTHR33167">
    <property type="entry name" value="TRANSCRIPTION FACTOR, PUTATIVE (DUF863)-RELATED"/>
    <property type="match status" value="1"/>
</dbReference>
<keyword evidence="2" id="KW-1185">Reference proteome</keyword>
<feature type="region of interest" description="Disordered" evidence="1">
    <location>
        <begin position="776"/>
        <end position="850"/>
    </location>
</feature>